<organism evidence="1 2">
    <name type="scientific">Ostreobium quekettii</name>
    <dbReference type="NCBI Taxonomy" id="121088"/>
    <lineage>
        <taxon>Eukaryota</taxon>
        <taxon>Viridiplantae</taxon>
        <taxon>Chlorophyta</taxon>
        <taxon>core chlorophytes</taxon>
        <taxon>Ulvophyceae</taxon>
        <taxon>TCBD clade</taxon>
        <taxon>Bryopsidales</taxon>
        <taxon>Ostreobineae</taxon>
        <taxon>Ostreobiaceae</taxon>
        <taxon>Ostreobium</taxon>
    </lineage>
</organism>
<evidence type="ECO:0000313" key="1">
    <source>
        <dbReference type="EMBL" id="CAD7704254.1"/>
    </source>
</evidence>
<dbReference type="InterPro" id="IPR016024">
    <property type="entry name" value="ARM-type_fold"/>
</dbReference>
<reference evidence="1" key="1">
    <citation type="submission" date="2020-12" db="EMBL/GenBank/DDBJ databases">
        <authorList>
            <person name="Iha C."/>
        </authorList>
    </citation>
    <scope>NUCLEOTIDE SEQUENCE</scope>
</reference>
<name>A0A8S1JED8_9CHLO</name>
<dbReference type="Proteomes" id="UP000708148">
    <property type="component" value="Unassembled WGS sequence"/>
</dbReference>
<dbReference type="Pfam" id="PF13646">
    <property type="entry name" value="HEAT_2"/>
    <property type="match status" value="1"/>
</dbReference>
<gene>
    <name evidence="1" type="ORF">OSTQU699_LOCUS9609</name>
</gene>
<evidence type="ECO:0008006" key="3">
    <source>
        <dbReference type="Google" id="ProtNLM"/>
    </source>
</evidence>
<protein>
    <recommendedName>
        <fullName evidence="3">HEAT repeat domain-containing protein</fullName>
    </recommendedName>
</protein>
<sequence>IRNKPRSSRRTRPTMIPACDSARASRLPAKAAGVRIQNIHIKYGRRHIEDGKETKLLEKLVKKPKKPEIVRDTTRYLSEQNGDLFELLVKWAKDKKGSDLRQASLTALVAAARLDSLSVAGDLITHKDKDVQMAGVSLANRIAQSNATSRPAAAAVLQKGVASKDDTVRLAATRALLGFNDRSAAAAALEIAATTEDAMLRKELLTSTLAGIDRGLKPTMAQIKPLLEKEKELPADEKVIVYKLAGSTNDGAIKETLLKFYASNDYDERLLATQALPYTDDSGVIGLLERSLFEGNPMMRLYAAQGLQRKANKQSMNALQKALNREKNRDIKLAVIGALGNVDDPRALQVLRFQVTSTDPAIKKAVVAAVRAQGKKDGYKVLEQLLRDRDKEVRWSAFVAAMHIAPKQGKAFMSGALREPPASFAVDIETLPEAARKTIVEAAARSTLTSVRPLGLGYIKSHRAEYSELIRTLVAEESYNVGARRSLLDTLAAHPSKQDLTTIERLASKERDLNVRKQAARILVAHATSDMLATFRGMLSAPDAELRALAALGLAKSSS</sequence>
<evidence type="ECO:0000313" key="2">
    <source>
        <dbReference type="Proteomes" id="UP000708148"/>
    </source>
</evidence>
<dbReference type="AlphaFoldDB" id="A0A8S1JED8"/>
<dbReference type="InterPro" id="IPR011989">
    <property type="entry name" value="ARM-like"/>
</dbReference>
<dbReference type="Gene3D" id="1.25.10.10">
    <property type="entry name" value="Leucine-rich Repeat Variant"/>
    <property type="match status" value="2"/>
</dbReference>
<dbReference type="EMBL" id="CAJHUC010002718">
    <property type="protein sequence ID" value="CAD7704254.1"/>
    <property type="molecule type" value="Genomic_DNA"/>
</dbReference>
<proteinExistence type="predicted"/>
<comment type="caution">
    <text evidence="1">The sequence shown here is derived from an EMBL/GenBank/DDBJ whole genome shotgun (WGS) entry which is preliminary data.</text>
</comment>
<dbReference type="SUPFAM" id="SSF48371">
    <property type="entry name" value="ARM repeat"/>
    <property type="match status" value="1"/>
</dbReference>
<feature type="non-terminal residue" evidence="1">
    <location>
        <position position="1"/>
    </location>
</feature>
<accession>A0A8S1JED8</accession>
<keyword evidence="2" id="KW-1185">Reference proteome</keyword>